<proteinExistence type="predicted"/>
<name>A0YFW6_9GAMM</name>
<dbReference type="SUPFAM" id="SSF50475">
    <property type="entry name" value="FMN-binding split barrel"/>
    <property type="match status" value="1"/>
</dbReference>
<evidence type="ECO:0000313" key="1">
    <source>
        <dbReference type="EMBL" id="EAW30216.1"/>
    </source>
</evidence>
<protein>
    <recommendedName>
        <fullName evidence="3">Pyridoxamine 5'-phosphate oxidase putative domain-containing protein</fullName>
    </recommendedName>
</protein>
<comment type="caution">
    <text evidence="1">The sequence shown here is derived from an EMBL/GenBank/DDBJ whole genome shotgun (WGS) entry which is preliminary data.</text>
</comment>
<dbReference type="Proteomes" id="UP000004931">
    <property type="component" value="Unassembled WGS sequence"/>
</dbReference>
<dbReference type="OrthoDB" id="5735872at2"/>
<keyword evidence="2" id="KW-1185">Reference proteome</keyword>
<evidence type="ECO:0000313" key="2">
    <source>
        <dbReference type="Proteomes" id="UP000004931"/>
    </source>
</evidence>
<dbReference type="eggNOG" id="COG3467">
    <property type="taxonomic scope" value="Bacteria"/>
</dbReference>
<accession>A0YFW6</accession>
<dbReference type="InterPro" id="IPR012349">
    <property type="entry name" value="Split_barrel_FMN-bd"/>
</dbReference>
<dbReference type="Gene3D" id="2.30.110.10">
    <property type="entry name" value="Electron Transport, Fmn-binding Protein, Chain A"/>
    <property type="match status" value="1"/>
</dbReference>
<dbReference type="EMBL" id="AAVT01000009">
    <property type="protein sequence ID" value="EAW30216.1"/>
    <property type="molecule type" value="Genomic_DNA"/>
</dbReference>
<dbReference type="AlphaFoldDB" id="A0YFW6"/>
<sequence length="148" mass="16967">MQLNPKSPWDEPKIVQFLETSAFPIRLAFLDKANEPLICSLWYQYENGVLWCASHKNSFLVSRLKNNKKIGFEVSTNDYPYKGVRGKAEVELSMLNTESTLSTLIAKYLGSGNAQLSSWLLSRADDEYVIKITPKTVNSWDFSHRMKK</sequence>
<gene>
    <name evidence="1" type="ORF">GP2143_01695</name>
</gene>
<reference evidence="1 2" key="1">
    <citation type="journal article" date="2010" name="J. Bacteriol.">
        <title>Genome sequence of the oligotrophic marine Gammaproteobacterium HTCC2143, isolated from the Oregon Coast.</title>
        <authorList>
            <person name="Oh H.M."/>
            <person name="Kang I."/>
            <person name="Ferriera S."/>
            <person name="Giovannoni S.J."/>
            <person name="Cho J.C."/>
        </authorList>
    </citation>
    <scope>NUCLEOTIDE SEQUENCE [LARGE SCALE GENOMIC DNA]</scope>
    <source>
        <strain evidence="1 2">HTCC2143</strain>
    </source>
</reference>
<organism evidence="1 2">
    <name type="scientific">marine gamma proteobacterium HTCC2143</name>
    <dbReference type="NCBI Taxonomy" id="247633"/>
    <lineage>
        <taxon>Bacteria</taxon>
        <taxon>Pseudomonadati</taxon>
        <taxon>Pseudomonadota</taxon>
        <taxon>Gammaproteobacteria</taxon>
        <taxon>Cellvibrionales</taxon>
        <taxon>Spongiibacteraceae</taxon>
        <taxon>BD1-7 clade</taxon>
    </lineage>
</organism>
<evidence type="ECO:0008006" key="3">
    <source>
        <dbReference type="Google" id="ProtNLM"/>
    </source>
</evidence>